<dbReference type="OrthoDB" id="2441155at2759"/>
<keyword evidence="2" id="KW-1185">Reference proteome</keyword>
<evidence type="ECO:0000313" key="1">
    <source>
        <dbReference type="EMBL" id="OAQ25466.1"/>
    </source>
</evidence>
<name>A0A197JLU6_9FUNG</name>
<gene>
    <name evidence="1" type="ORF">K457DRAFT_141117</name>
</gene>
<dbReference type="EMBL" id="KV442078">
    <property type="protein sequence ID" value="OAQ25466.1"/>
    <property type="molecule type" value="Genomic_DNA"/>
</dbReference>
<evidence type="ECO:0000313" key="2">
    <source>
        <dbReference type="Proteomes" id="UP000078512"/>
    </source>
</evidence>
<dbReference type="AlphaFoldDB" id="A0A197JLU6"/>
<proteinExistence type="predicted"/>
<dbReference type="Proteomes" id="UP000078512">
    <property type="component" value="Unassembled WGS sequence"/>
</dbReference>
<reference evidence="1 2" key="1">
    <citation type="submission" date="2016-05" db="EMBL/GenBank/DDBJ databases">
        <title>Genome sequencing reveals origins of a unique bacterial endosymbiosis in the earliest lineages of terrestrial Fungi.</title>
        <authorList>
            <consortium name="DOE Joint Genome Institute"/>
            <person name="Uehling J."/>
            <person name="Gryganskyi A."/>
            <person name="Hameed K."/>
            <person name="Tschaplinski T."/>
            <person name="Misztal P."/>
            <person name="Wu S."/>
            <person name="Desiro A."/>
            <person name="Vande Pol N."/>
            <person name="Du Z.-Y."/>
            <person name="Zienkiewicz A."/>
            <person name="Zienkiewicz K."/>
            <person name="Morin E."/>
            <person name="Tisserant E."/>
            <person name="Splivallo R."/>
            <person name="Hainaut M."/>
            <person name="Henrissat B."/>
            <person name="Ohm R."/>
            <person name="Kuo A."/>
            <person name="Yan J."/>
            <person name="Lipzen A."/>
            <person name="Nolan M."/>
            <person name="Labutti K."/>
            <person name="Barry K."/>
            <person name="Goldstein A."/>
            <person name="Labbe J."/>
            <person name="Schadt C."/>
            <person name="Tuskan G."/>
            <person name="Grigoriev I."/>
            <person name="Martin F."/>
            <person name="Vilgalys R."/>
            <person name="Bonito G."/>
        </authorList>
    </citation>
    <scope>NUCLEOTIDE SEQUENCE [LARGE SCALE GENOMIC DNA]</scope>
    <source>
        <strain evidence="1 2">AG-77</strain>
    </source>
</reference>
<protein>
    <submittedName>
        <fullName evidence="1">Uncharacterized protein</fullName>
    </submittedName>
</protein>
<sequence length="143" mass="16628">MSLFHSTPVTVQRTYYKPSAMSRLRALFSSRRRTAVPVATRTTHQRRRRPVRQPVRKTGGFGLFRRTPRARRTVVTPQRRRGGLFASLRPRRHYGRTRVAPAPRQHHHHGKGRTFATVLAALSLRKHRHRHGAYGGAPMRPRY</sequence>
<accession>A0A197JLU6</accession>
<organism evidence="1 2">
    <name type="scientific">Linnemannia elongata AG-77</name>
    <dbReference type="NCBI Taxonomy" id="1314771"/>
    <lineage>
        <taxon>Eukaryota</taxon>
        <taxon>Fungi</taxon>
        <taxon>Fungi incertae sedis</taxon>
        <taxon>Mucoromycota</taxon>
        <taxon>Mortierellomycotina</taxon>
        <taxon>Mortierellomycetes</taxon>
        <taxon>Mortierellales</taxon>
        <taxon>Mortierellaceae</taxon>
        <taxon>Linnemannia</taxon>
    </lineage>
</organism>